<gene>
    <name evidence="2" type="ORF">L798_00733</name>
</gene>
<feature type="compositionally biased region" description="Polar residues" evidence="1">
    <location>
        <begin position="75"/>
        <end position="93"/>
    </location>
</feature>
<evidence type="ECO:0000313" key="2">
    <source>
        <dbReference type="EMBL" id="KDR22819.1"/>
    </source>
</evidence>
<dbReference type="EMBL" id="KK852485">
    <property type="protein sequence ID" value="KDR22819.1"/>
    <property type="molecule type" value="Genomic_DNA"/>
</dbReference>
<dbReference type="AlphaFoldDB" id="A0A067RSM7"/>
<dbReference type="InParanoid" id="A0A067RSM7"/>
<sequence>MMLLVALDPVTVQVPHYRTNHSRIFSFHAAVSREPPRRLRDYAPSLQVQVSHIYRFQNPCKRFWYVGTSSKDKVQTQSLLSEQNTRTGKNSDTTHTEYLP</sequence>
<dbReference type="Proteomes" id="UP000027135">
    <property type="component" value="Unassembled WGS sequence"/>
</dbReference>
<reference evidence="2 3" key="1">
    <citation type="journal article" date="2014" name="Nat. Commun.">
        <title>Molecular traces of alternative social organization in a termite genome.</title>
        <authorList>
            <person name="Terrapon N."/>
            <person name="Li C."/>
            <person name="Robertson H.M."/>
            <person name="Ji L."/>
            <person name="Meng X."/>
            <person name="Booth W."/>
            <person name="Chen Z."/>
            <person name="Childers C.P."/>
            <person name="Glastad K.M."/>
            <person name="Gokhale K."/>
            <person name="Gowin J."/>
            <person name="Gronenberg W."/>
            <person name="Hermansen R.A."/>
            <person name="Hu H."/>
            <person name="Hunt B.G."/>
            <person name="Huylmans A.K."/>
            <person name="Khalil S.M."/>
            <person name="Mitchell R.D."/>
            <person name="Munoz-Torres M.C."/>
            <person name="Mustard J.A."/>
            <person name="Pan H."/>
            <person name="Reese J.T."/>
            <person name="Scharf M.E."/>
            <person name="Sun F."/>
            <person name="Vogel H."/>
            <person name="Xiao J."/>
            <person name="Yang W."/>
            <person name="Yang Z."/>
            <person name="Yang Z."/>
            <person name="Zhou J."/>
            <person name="Zhu J."/>
            <person name="Brent C.S."/>
            <person name="Elsik C.G."/>
            <person name="Goodisman M.A."/>
            <person name="Liberles D.A."/>
            <person name="Roe R.M."/>
            <person name="Vargo E.L."/>
            <person name="Vilcinskas A."/>
            <person name="Wang J."/>
            <person name="Bornberg-Bauer E."/>
            <person name="Korb J."/>
            <person name="Zhang G."/>
            <person name="Liebig J."/>
        </authorList>
    </citation>
    <scope>NUCLEOTIDE SEQUENCE [LARGE SCALE GENOMIC DNA]</scope>
    <source>
        <tissue evidence="2">Whole organism</tissue>
    </source>
</reference>
<feature type="region of interest" description="Disordered" evidence="1">
    <location>
        <begin position="75"/>
        <end position="100"/>
    </location>
</feature>
<evidence type="ECO:0000256" key="1">
    <source>
        <dbReference type="SAM" id="MobiDB-lite"/>
    </source>
</evidence>
<evidence type="ECO:0000313" key="3">
    <source>
        <dbReference type="Proteomes" id="UP000027135"/>
    </source>
</evidence>
<proteinExistence type="predicted"/>
<organism evidence="2 3">
    <name type="scientific">Zootermopsis nevadensis</name>
    <name type="common">Dampwood termite</name>
    <dbReference type="NCBI Taxonomy" id="136037"/>
    <lineage>
        <taxon>Eukaryota</taxon>
        <taxon>Metazoa</taxon>
        <taxon>Ecdysozoa</taxon>
        <taxon>Arthropoda</taxon>
        <taxon>Hexapoda</taxon>
        <taxon>Insecta</taxon>
        <taxon>Pterygota</taxon>
        <taxon>Neoptera</taxon>
        <taxon>Polyneoptera</taxon>
        <taxon>Dictyoptera</taxon>
        <taxon>Blattodea</taxon>
        <taxon>Blattoidea</taxon>
        <taxon>Termitoidae</taxon>
        <taxon>Termopsidae</taxon>
        <taxon>Zootermopsis</taxon>
    </lineage>
</organism>
<keyword evidence="3" id="KW-1185">Reference proteome</keyword>
<protein>
    <submittedName>
        <fullName evidence="2">Uncharacterized protein</fullName>
    </submittedName>
</protein>
<name>A0A067RSM7_ZOONE</name>
<accession>A0A067RSM7</accession>